<comment type="subcellular location">
    <subcellularLocation>
        <location evidence="1">Secreted</location>
    </subcellularLocation>
</comment>
<dbReference type="GO" id="GO:0005576">
    <property type="term" value="C:extracellular region"/>
    <property type="evidence" value="ECO:0007669"/>
    <property type="project" value="UniProtKB-SubCell"/>
</dbReference>
<evidence type="ECO:0000313" key="5">
    <source>
        <dbReference type="EMBL" id="QGW50312.1"/>
    </source>
</evidence>
<dbReference type="EMBL" id="MN616820">
    <property type="protein sequence ID" value="QGW50312.1"/>
    <property type="molecule type" value="mRNA"/>
</dbReference>
<dbReference type="CDD" id="cd23992">
    <property type="entry name" value="PBP_GOBP"/>
    <property type="match status" value="1"/>
</dbReference>
<evidence type="ECO:0000256" key="1">
    <source>
        <dbReference type="ARBA" id="ARBA00004613"/>
    </source>
</evidence>
<evidence type="ECO:0000256" key="4">
    <source>
        <dbReference type="SAM" id="SignalP"/>
    </source>
</evidence>
<dbReference type="PANTHER" id="PTHR21364">
    <property type="entry name" value="GENERAL ODORANT-BINDING PROTEIN 19A"/>
    <property type="match status" value="1"/>
</dbReference>
<dbReference type="Pfam" id="PF01395">
    <property type="entry name" value="PBP_GOBP"/>
    <property type="match status" value="1"/>
</dbReference>
<dbReference type="SUPFAM" id="SSF47565">
    <property type="entry name" value="Insect pheromone/odorant-binding proteins"/>
    <property type="match status" value="1"/>
</dbReference>
<proteinExistence type="evidence at transcript level"/>
<dbReference type="InterPro" id="IPR006170">
    <property type="entry name" value="PBP/GOBP"/>
</dbReference>
<protein>
    <submittedName>
        <fullName evidence="5">Odorant-binding protein 17</fullName>
    </submittedName>
</protein>
<dbReference type="Gene3D" id="1.10.238.20">
    <property type="entry name" value="Pheromone/general odorant binding protein domain"/>
    <property type="match status" value="1"/>
</dbReference>
<evidence type="ECO:0000256" key="3">
    <source>
        <dbReference type="ARBA" id="ARBA00022525"/>
    </source>
</evidence>
<dbReference type="PANTHER" id="PTHR21364:SF2">
    <property type="entry name" value="GENERAL ODORANT-BINDING PROTEIN 19A"/>
    <property type="match status" value="1"/>
</dbReference>
<accession>A0A6B9CKI8</accession>
<dbReference type="SMR" id="A0A6B9CKI8"/>
<organism evidence="5">
    <name type="scientific">Chouioia cunea</name>
    <dbReference type="NCBI Taxonomy" id="1570515"/>
    <lineage>
        <taxon>Eukaryota</taxon>
        <taxon>Metazoa</taxon>
        <taxon>Ecdysozoa</taxon>
        <taxon>Arthropoda</taxon>
        <taxon>Hexapoda</taxon>
        <taxon>Insecta</taxon>
        <taxon>Pterygota</taxon>
        <taxon>Neoptera</taxon>
        <taxon>Endopterygota</taxon>
        <taxon>Hymenoptera</taxon>
        <taxon>Apocrita</taxon>
        <taxon>Proctotrupomorpha</taxon>
        <taxon>Chalcidoidea</taxon>
        <taxon>Eulophidae</taxon>
        <taxon>Tetrastichinae</taxon>
        <taxon>Chouioia</taxon>
    </lineage>
</organism>
<reference evidence="5" key="1">
    <citation type="journal article" date="2019" name="Sci. Rep.">
        <title>Full-Length Transcriptome Survey and Expression Analysis of Parasitoid Wasp Chouioia cunea upon Exposure to 1-Dodecene.</title>
        <authorList>
            <person name="Pan L."/>
            <person name="Guo M."/>
            <person name="Jin X."/>
            <person name="Sun Z."/>
            <person name="Jiang H."/>
            <person name="Han J."/>
            <person name="Wang Y."/>
            <person name="Yan C."/>
            <person name="Li M."/>
        </authorList>
    </citation>
    <scope>NUCLEOTIDE SEQUENCE</scope>
</reference>
<dbReference type="InterPro" id="IPR036728">
    <property type="entry name" value="PBP_GOBP_sf"/>
</dbReference>
<dbReference type="SMART" id="SM00708">
    <property type="entry name" value="PhBP"/>
    <property type="match status" value="1"/>
</dbReference>
<evidence type="ECO:0000256" key="2">
    <source>
        <dbReference type="ARBA" id="ARBA00008098"/>
    </source>
</evidence>
<keyword evidence="4" id="KW-0732">Signal</keyword>
<sequence>MKVYIVITILLVCATQFKIIECGKKMDIDGLKDMLKPMSKSCKTKTGVSDELIAGTANGIWPRERSLMCYFKCLAVMLKAMNKQGEITLREINRQLNILVIDELVPRMKQILEQCLATATPSDDACEYAFNLIVCGYKADPTLYFLPS</sequence>
<dbReference type="AlphaFoldDB" id="A0A6B9CKI8"/>
<dbReference type="GO" id="GO:0007608">
    <property type="term" value="P:sensory perception of smell"/>
    <property type="evidence" value="ECO:0007669"/>
    <property type="project" value="UniProtKB-ARBA"/>
</dbReference>
<feature type="chain" id="PRO_5025592154" evidence="4">
    <location>
        <begin position="23"/>
        <end position="148"/>
    </location>
</feature>
<name>A0A6B9CKI8_9HYME</name>
<dbReference type="GO" id="GO:0005549">
    <property type="term" value="F:odorant binding"/>
    <property type="evidence" value="ECO:0007669"/>
    <property type="project" value="InterPro"/>
</dbReference>
<feature type="signal peptide" evidence="4">
    <location>
        <begin position="1"/>
        <end position="22"/>
    </location>
</feature>
<comment type="similarity">
    <text evidence="2">Belongs to the PBP/GOBP family.</text>
</comment>
<keyword evidence="3" id="KW-0964">Secreted</keyword>
<dbReference type="FunFam" id="1.10.238.20:FF:000001">
    <property type="entry name" value="General odorant-binding protein lush"/>
    <property type="match status" value="1"/>
</dbReference>